<keyword evidence="1" id="KW-1133">Transmembrane helix</keyword>
<name>A0A3S1C070_ELYCH</name>
<evidence type="ECO:0000256" key="1">
    <source>
        <dbReference type="SAM" id="Phobius"/>
    </source>
</evidence>
<dbReference type="Pfam" id="PF10166">
    <property type="entry name" value="DUF2368"/>
    <property type="match status" value="1"/>
</dbReference>
<comment type="caution">
    <text evidence="2">The sequence shown here is derived from an EMBL/GenBank/DDBJ whole genome shotgun (WGS) entry which is preliminary data.</text>
</comment>
<keyword evidence="1" id="KW-0472">Membrane</keyword>
<dbReference type="AlphaFoldDB" id="A0A3S1C070"/>
<reference evidence="2 3" key="1">
    <citation type="submission" date="2019-01" db="EMBL/GenBank/DDBJ databases">
        <title>A draft genome assembly of the solar-powered sea slug Elysia chlorotica.</title>
        <authorList>
            <person name="Cai H."/>
            <person name="Li Q."/>
            <person name="Fang X."/>
            <person name="Li J."/>
            <person name="Curtis N.E."/>
            <person name="Altenburger A."/>
            <person name="Shibata T."/>
            <person name="Feng M."/>
            <person name="Maeda T."/>
            <person name="Schwartz J.A."/>
            <person name="Shigenobu S."/>
            <person name="Lundholm N."/>
            <person name="Nishiyama T."/>
            <person name="Yang H."/>
            <person name="Hasebe M."/>
            <person name="Li S."/>
            <person name="Pierce S.K."/>
            <person name="Wang J."/>
        </authorList>
    </citation>
    <scope>NUCLEOTIDE SEQUENCE [LARGE SCALE GENOMIC DNA]</scope>
    <source>
        <strain evidence="2">EC2010</strain>
        <tissue evidence="2">Whole organism of an adult</tissue>
    </source>
</reference>
<dbReference type="PANTHER" id="PTHR13411">
    <property type="entry name" value="PLASMINOGEN RECEPTOR (KT)"/>
    <property type="match status" value="1"/>
</dbReference>
<sequence>MGSFFSKTMDENLKKQQEFMLKTQQLAMERQMAMQNEVRERQMAMMIAKSRDFFWYWVTFDTLVSTGLLVGALKRKRYALLLPLIPLSFVTTYQWDLAYGPKIERIREMSERIIDEEHSLLDLPHGLPTFSSVEAARLDQKKNEPYKSGHDIFL</sequence>
<dbReference type="STRING" id="188477.A0A3S1C070"/>
<keyword evidence="3" id="KW-1185">Reference proteome</keyword>
<accession>A0A3S1C070</accession>
<feature type="transmembrane region" description="Helical" evidence="1">
    <location>
        <begin position="53"/>
        <end position="72"/>
    </location>
</feature>
<dbReference type="InterPro" id="IPR019319">
    <property type="entry name" value="Plg-R(KT)"/>
</dbReference>
<organism evidence="2 3">
    <name type="scientific">Elysia chlorotica</name>
    <name type="common">Eastern emerald elysia</name>
    <name type="synonym">Sea slug</name>
    <dbReference type="NCBI Taxonomy" id="188477"/>
    <lineage>
        <taxon>Eukaryota</taxon>
        <taxon>Metazoa</taxon>
        <taxon>Spiralia</taxon>
        <taxon>Lophotrochozoa</taxon>
        <taxon>Mollusca</taxon>
        <taxon>Gastropoda</taxon>
        <taxon>Heterobranchia</taxon>
        <taxon>Euthyneura</taxon>
        <taxon>Panpulmonata</taxon>
        <taxon>Sacoglossa</taxon>
        <taxon>Placobranchoidea</taxon>
        <taxon>Plakobranchidae</taxon>
        <taxon>Elysia</taxon>
    </lineage>
</organism>
<dbReference type="OrthoDB" id="10256697at2759"/>
<protein>
    <recommendedName>
        <fullName evidence="4">Plasminogen receptor (KT)</fullName>
    </recommendedName>
</protein>
<evidence type="ECO:0000313" key="3">
    <source>
        <dbReference type="Proteomes" id="UP000271974"/>
    </source>
</evidence>
<dbReference type="Proteomes" id="UP000271974">
    <property type="component" value="Unassembled WGS sequence"/>
</dbReference>
<dbReference type="PANTHER" id="PTHR13411:SF6">
    <property type="entry name" value="PLASMINOGEN RECEPTOR (KT)"/>
    <property type="match status" value="1"/>
</dbReference>
<gene>
    <name evidence="2" type="ORF">EGW08_012848</name>
</gene>
<dbReference type="GO" id="GO:0005886">
    <property type="term" value="C:plasma membrane"/>
    <property type="evidence" value="ECO:0007669"/>
    <property type="project" value="InterPro"/>
</dbReference>
<evidence type="ECO:0000313" key="2">
    <source>
        <dbReference type="EMBL" id="RUS79388.1"/>
    </source>
</evidence>
<proteinExistence type="predicted"/>
<evidence type="ECO:0008006" key="4">
    <source>
        <dbReference type="Google" id="ProtNLM"/>
    </source>
</evidence>
<dbReference type="EMBL" id="RQTK01000454">
    <property type="protein sequence ID" value="RUS79388.1"/>
    <property type="molecule type" value="Genomic_DNA"/>
</dbReference>
<keyword evidence="1" id="KW-0812">Transmembrane</keyword>